<dbReference type="Proteomes" id="UP001232156">
    <property type="component" value="Unassembled WGS sequence"/>
</dbReference>
<sequence>MAEQATYFQHFLNTILGRPLMTGSSTEASYKNAGDVEDAWQHARAECVEFERALSELNFPFSADVLESVDSFKEWQESLAYRKEDELQALGVTLEFDDRDAATARQMAAGVPLPGLELYAYARRKEIRQKYRDAALHAITSTPWLRAYLEELRNLDSIPDSQERVRETMRLWAKHSGLDTKLDDI</sequence>
<organism evidence="1 2">
    <name type="scientific">Yanghanlia caeni</name>
    <dbReference type="NCBI Taxonomy" id="3064283"/>
    <lineage>
        <taxon>Bacteria</taxon>
        <taxon>Pseudomonadati</taxon>
        <taxon>Pseudomonadota</taxon>
        <taxon>Betaproteobacteria</taxon>
        <taxon>Burkholderiales</taxon>
        <taxon>Alcaligenaceae</taxon>
        <taxon>Yanghanlia</taxon>
    </lineage>
</organism>
<keyword evidence="2" id="KW-1185">Reference proteome</keyword>
<protein>
    <submittedName>
        <fullName evidence="1">Uncharacterized protein</fullName>
    </submittedName>
</protein>
<accession>A0ABU1D970</accession>
<gene>
    <name evidence="1" type="ORF">Q8947_13535</name>
</gene>
<evidence type="ECO:0000313" key="1">
    <source>
        <dbReference type="EMBL" id="MDR4126999.1"/>
    </source>
</evidence>
<comment type="caution">
    <text evidence="1">The sequence shown here is derived from an EMBL/GenBank/DDBJ whole genome shotgun (WGS) entry which is preliminary data.</text>
</comment>
<reference evidence="1 2" key="1">
    <citation type="submission" date="2023-08" db="EMBL/GenBank/DDBJ databases">
        <title>Alcaligenaceae gen. nov., a novel taxon isolated from the sludge of Yixing Pesticide Factory.</title>
        <authorList>
            <person name="Ruan L."/>
        </authorList>
    </citation>
    <scope>NUCLEOTIDE SEQUENCE [LARGE SCALE GENOMIC DNA]</scope>
    <source>
        <strain evidence="1 2">LG-2</strain>
    </source>
</reference>
<name>A0ABU1D970_9BURK</name>
<dbReference type="EMBL" id="JAUZQE010000047">
    <property type="protein sequence ID" value="MDR4126999.1"/>
    <property type="molecule type" value="Genomic_DNA"/>
</dbReference>
<dbReference type="RefSeq" id="WP_347287581.1">
    <property type="nucleotide sequence ID" value="NZ_JAUZQE010000047.1"/>
</dbReference>
<proteinExistence type="predicted"/>
<evidence type="ECO:0000313" key="2">
    <source>
        <dbReference type="Proteomes" id="UP001232156"/>
    </source>
</evidence>